<dbReference type="OrthoDB" id="197298at2759"/>
<sequence>MLASIQHRFASELSLSRSILQRAFAKVRNFKTQYPELYSHVHPDSRALFDQPWVGSKQMVKWVCDKGPDHVWSSELGNRVRSYKKAHHFVCIYCLGRKVSVTNSLATRYPEIAKEWCYEKNGDLTPDKITYGSNKNVWWRCSKNPDHVYCTSPNDRTYSHRGCPYCNNMKVCSTNNLAVTHPDLAKQWYQAKNGELTPDHVLPSYTGKVWWQCSENPEHIWDCPVNYRVRFHWGCPYCKHKRFNDFSLSSLYPSMARDWDYAKNGKDTPYAISPNSEKIVYWKCEHGVEWKQSVVGRKNSFLNGYHRCLMCREKLRKEMEARDSGAAEEVQVPLQREELVSDEVITEAEEGGKH</sequence>
<dbReference type="InterPro" id="IPR025487">
    <property type="entry name" value="DUF4379"/>
</dbReference>
<evidence type="ECO:0000259" key="1">
    <source>
        <dbReference type="Pfam" id="PF14311"/>
    </source>
</evidence>
<accession>A0A196SG30</accession>
<gene>
    <name evidence="2" type="ORF">AV274_3055</name>
</gene>
<dbReference type="PANTHER" id="PTHR37317">
    <property type="entry name" value="BLR8090 PROTEIN"/>
    <property type="match status" value="1"/>
</dbReference>
<feature type="domain" description="Treble clef zinc finger" evidence="1">
    <location>
        <begin position="112"/>
        <end position="168"/>
    </location>
</feature>
<dbReference type="EMBL" id="LXWW01000159">
    <property type="protein sequence ID" value="OAO15276.1"/>
    <property type="molecule type" value="Genomic_DNA"/>
</dbReference>
<dbReference type="PANTHER" id="PTHR37317:SF1">
    <property type="entry name" value="ZINC-RIBBON DOMAIN-CONTAINING PROTEIN-RELATED"/>
    <property type="match status" value="1"/>
</dbReference>
<evidence type="ECO:0000313" key="2">
    <source>
        <dbReference type="EMBL" id="OAO15276.1"/>
    </source>
</evidence>
<feature type="domain" description="Treble clef zinc finger" evidence="1">
    <location>
        <begin position="256"/>
        <end position="313"/>
    </location>
</feature>
<dbReference type="Pfam" id="PF14311">
    <property type="entry name" value="DUF4379"/>
    <property type="match status" value="3"/>
</dbReference>
<proteinExistence type="predicted"/>
<evidence type="ECO:0000313" key="3">
    <source>
        <dbReference type="Proteomes" id="UP000078348"/>
    </source>
</evidence>
<protein>
    <recommendedName>
        <fullName evidence="1">Treble clef zinc finger domain-containing protein</fullName>
    </recommendedName>
</protein>
<reference evidence="2 3" key="1">
    <citation type="submission" date="2016-05" db="EMBL/GenBank/DDBJ databases">
        <title>Nuclear genome of Blastocystis sp. subtype 1 NandII.</title>
        <authorList>
            <person name="Gentekaki E."/>
            <person name="Curtis B."/>
            <person name="Stairs C."/>
            <person name="Eme L."/>
            <person name="Herman E."/>
            <person name="Klimes V."/>
            <person name="Arias M.C."/>
            <person name="Elias M."/>
            <person name="Hilliou F."/>
            <person name="Klute M."/>
            <person name="Malik S.-B."/>
            <person name="Pightling A."/>
            <person name="Rachubinski R."/>
            <person name="Salas D."/>
            <person name="Schlacht A."/>
            <person name="Suga H."/>
            <person name="Archibald J."/>
            <person name="Ball S.G."/>
            <person name="Clark G."/>
            <person name="Dacks J."/>
            <person name="Van Der Giezen M."/>
            <person name="Tsaousis A."/>
            <person name="Roger A."/>
        </authorList>
    </citation>
    <scope>NUCLEOTIDE SEQUENCE [LARGE SCALE GENOMIC DNA]</scope>
    <source>
        <strain evidence="3">ATCC 50177 / NandII</strain>
    </source>
</reference>
<keyword evidence="3" id="KW-1185">Reference proteome</keyword>
<feature type="domain" description="Treble clef zinc finger" evidence="1">
    <location>
        <begin position="184"/>
        <end position="240"/>
    </location>
</feature>
<dbReference type="AlphaFoldDB" id="A0A196SG30"/>
<name>A0A196SG30_BLAHN</name>
<dbReference type="Proteomes" id="UP000078348">
    <property type="component" value="Unassembled WGS sequence"/>
</dbReference>
<organism evidence="2 3">
    <name type="scientific">Blastocystis sp. subtype 1 (strain ATCC 50177 / NandII)</name>
    <dbReference type="NCBI Taxonomy" id="478820"/>
    <lineage>
        <taxon>Eukaryota</taxon>
        <taxon>Sar</taxon>
        <taxon>Stramenopiles</taxon>
        <taxon>Bigyra</taxon>
        <taxon>Opalozoa</taxon>
        <taxon>Opalinata</taxon>
        <taxon>Blastocystidae</taxon>
        <taxon>Blastocystis</taxon>
    </lineage>
</organism>
<comment type="caution">
    <text evidence="2">The sequence shown here is derived from an EMBL/GenBank/DDBJ whole genome shotgun (WGS) entry which is preliminary data.</text>
</comment>